<protein>
    <recommendedName>
        <fullName evidence="5">Lipoprotein</fullName>
    </recommendedName>
</protein>
<organism evidence="3 4">
    <name type="scientific">Rhodococcus pyridinivorans KG-16</name>
    <dbReference type="NCBI Taxonomy" id="1441730"/>
    <lineage>
        <taxon>Bacteria</taxon>
        <taxon>Bacillati</taxon>
        <taxon>Actinomycetota</taxon>
        <taxon>Actinomycetes</taxon>
        <taxon>Mycobacteriales</taxon>
        <taxon>Nocardiaceae</taxon>
        <taxon>Rhodococcus</taxon>
    </lineage>
</organism>
<dbReference type="GeneID" id="86866579"/>
<dbReference type="PROSITE" id="PS51257">
    <property type="entry name" value="PROKAR_LIPOPROTEIN"/>
    <property type="match status" value="1"/>
</dbReference>
<keyword evidence="2" id="KW-0732">Signal</keyword>
<sequence length="318" mass="32938">MPALSRFPRSGPCALAAVLSLSALVAGCGGPSDGAPAVTAATSTEVTVPVSAVTTTVLDPGAEPRSVVRLAPEAGVQQGVVLTTRSEVFQRVGDDPQQDFSTPELTLPLSATVERAVSDEDPSTVVDITVGSATSPDETLGSALSDAEGSGAGLTIGPTGAISALRLEPAPDAANIARSAIEQAFYQAVYRIVSFPEEAVGVGAVWEIHQQVMSAGITLDQVGTATLVEREDDRITVDVKVEQTPRESTWVLPNGQGRLDIEQYTMAGEGSMTIDASLPLPVGGELTVRGDQTYVEPDGGTRLSQSQVDRVGWNTPDQ</sequence>
<evidence type="ECO:0000256" key="1">
    <source>
        <dbReference type="SAM" id="MobiDB-lite"/>
    </source>
</evidence>
<dbReference type="EMBL" id="AZXY01000008">
    <property type="protein sequence ID" value="KSZ57577.1"/>
    <property type="molecule type" value="Genomic_DNA"/>
</dbReference>
<evidence type="ECO:0008006" key="5">
    <source>
        <dbReference type="Google" id="ProtNLM"/>
    </source>
</evidence>
<feature type="chain" id="PRO_5039648065" description="Lipoprotein" evidence="2">
    <location>
        <begin position="26"/>
        <end position="318"/>
    </location>
</feature>
<evidence type="ECO:0000313" key="4">
    <source>
        <dbReference type="Proteomes" id="UP000053060"/>
    </source>
</evidence>
<gene>
    <name evidence="3" type="ORF">Z045_16510</name>
</gene>
<accession>A0A0V9UHV7</accession>
<comment type="caution">
    <text evidence="3">The sequence shown here is derived from an EMBL/GenBank/DDBJ whole genome shotgun (WGS) entry which is preliminary data.</text>
</comment>
<dbReference type="RefSeq" id="WP_238588675.1">
    <property type="nucleotide sequence ID" value="NZ_AZXY01000008.1"/>
</dbReference>
<feature type="region of interest" description="Disordered" evidence="1">
    <location>
        <begin position="291"/>
        <end position="318"/>
    </location>
</feature>
<proteinExistence type="predicted"/>
<name>A0A0V9UHV7_9NOCA</name>
<dbReference type="PATRIC" id="fig|1441730.3.peg.3440"/>
<evidence type="ECO:0000313" key="3">
    <source>
        <dbReference type="EMBL" id="KSZ57577.1"/>
    </source>
</evidence>
<dbReference type="Proteomes" id="UP000053060">
    <property type="component" value="Unassembled WGS sequence"/>
</dbReference>
<reference evidence="4" key="1">
    <citation type="submission" date="2015-01" db="EMBL/GenBank/DDBJ databases">
        <title>Draft genome sequence of Rhodococcus pyridinivorans strain KG-16, a hydrocarbon-degrading bacterium.</title>
        <authorList>
            <person name="Aggarwal R.K."/>
            <person name="Dawar C."/>
        </authorList>
    </citation>
    <scope>NUCLEOTIDE SEQUENCE [LARGE SCALE GENOMIC DNA]</scope>
    <source>
        <strain evidence="4">KG-16</strain>
    </source>
</reference>
<evidence type="ECO:0000256" key="2">
    <source>
        <dbReference type="SAM" id="SignalP"/>
    </source>
</evidence>
<reference evidence="3 4" key="2">
    <citation type="journal article" date="2016" name="Genome Announc.">
        <title>Draft Genome Sequence of a Versatile Hydrocarbon-Degrading Bacterium, Rhodococcus pyridinivorans Strain KG-16, Collected from Oil Fields in India.</title>
        <authorList>
            <person name="Aggarwal R.K."/>
            <person name="Dawar C."/>
            <person name="Phanindranath R."/>
            <person name="Mutnuri L."/>
            <person name="Dayal A.M."/>
        </authorList>
    </citation>
    <scope>NUCLEOTIDE SEQUENCE [LARGE SCALE GENOMIC DNA]</scope>
    <source>
        <strain evidence="3 4">KG-16</strain>
    </source>
</reference>
<dbReference type="AlphaFoldDB" id="A0A0V9UHV7"/>
<feature type="signal peptide" evidence="2">
    <location>
        <begin position="1"/>
        <end position="25"/>
    </location>
</feature>